<feature type="domain" description="Ddi1/2 HDD" evidence="6">
    <location>
        <begin position="148"/>
        <end position="213"/>
    </location>
</feature>
<evidence type="ECO:0000256" key="4">
    <source>
        <dbReference type="ARBA" id="ARBA00022801"/>
    </source>
</evidence>
<keyword evidence="4" id="KW-0378">Hydrolase</keyword>
<evidence type="ECO:0000256" key="5">
    <source>
        <dbReference type="SAM" id="MobiDB-lite"/>
    </source>
</evidence>
<comment type="similarity">
    <text evidence="1">Belongs to the DDI1 family.</text>
</comment>
<feature type="compositionally biased region" description="Low complexity" evidence="5">
    <location>
        <begin position="125"/>
        <end position="136"/>
    </location>
</feature>
<dbReference type="PANTHER" id="PTHR15397">
    <property type="entry name" value="SODIUM-GLUCOSE COTRANSPORTER REGULATORY PROTEIN -RELATED"/>
    <property type="match status" value="1"/>
</dbReference>
<protein>
    <recommendedName>
        <fullName evidence="6">Ddi1/2 HDD domain-containing protein</fullName>
    </recommendedName>
</protein>
<sequence>MSKALCCSGFVWGRPETVFSLDVSPDLELRNFVALCEIESDIPATEIQIVYLEQELKDPARALGNYGVKDGDVVELRQTDRRPPPPTQPAFPGLPHIDFRSITVPGTSGTNNQRSAPVRPPQQPQQPQRSAQPSTPVAFRGSSSQGLDDPALLQQMLLASPHELSLLKERNPPLAEALLSGDLERFTKVFMEQQQDRAKREQERIRLLTADPFD</sequence>
<accession>A0AAW0PDW6</accession>
<gene>
    <name evidence="7" type="ORF">WMY93_012298</name>
</gene>
<reference evidence="8" key="1">
    <citation type="submission" date="2024-04" db="EMBL/GenBank/DDBJ databases">
        <title>Salinicola lusitanus LLJ914,a marine bacterium isolated from the Okinawa Trough.</title>
        <authorList>
            <person name="Li J."/>
        </authorList>
    </citation>
    <scope>NUCLEOTIDE SEQUENCE [LARGE SCALE GENOMIC DNA]</scope>
</reference>
<evidence type="ECO:0000259" key="6">
    <source>
        <dbReference type="Pfam" id="PF24669"/>
    </source>
</evidence>
<comment type="caution">
    <text evidence="7">The sequence shown here is derived from an EMBL/GenBank/DDBJ whole genome shotgun (WGS) entry which is preliminary data.</text>
</comment>
<evidence type="ECO:0000256" key="1">
    <source>
        <dbReference type="ARBA" id="ARBA00009136"/>
    </source>
</evidence>
<dbReference type="CDD" id="cd01796">
    <property type="entry name" value="Ubl_Ddi1_like"/>
    <property type="match status" value="1"/>
</dbReference>
<feature type="region of interest" description="Disordered" evidence="5">
    <location>
        <begin position="77"/>
        <end position="147"/>
    </location>
</feature>
<dbReference type="GO" id="GO:0006508">
    <property type="term" value="P:proteolysis"/>
    <property type="evidence" value="ECO:0007669"/>
    <property type="project" value="UniProtKB-KW"/>
</dbReference>
<keyword evidence="3" id="KW-0064">Aspartyl protease</keyword>
<dbReference type="InterPro" id="IPR029071">
    <property type="entry name" value="Ubiquitin-like_domsf"/>
</dbReference>
<evidence type="ECO:0000313" key="8">
    <source>
        <dbReference type="Proteomes" id="UP001460270"/>
    </source>
</evidence>
<dbReference type="Gene3D" id="3.10.20.90">
    <property type="entry name" value="Phosphatidylinositol 3-kinase Catalytic Subunit, Chain A, domain 1"/>
    <property type="match status" value="1"/>
</dbReference>
<keyword evidence="8" id="KW-1185">Reference proteome</keyword>
<dbReference type="Pfam" id="PF24669">
    <property type="entry name" value="Ddi2_HDD"/>
    <property type="match status" value="1"/>
</dbReference>
<organism evidence="7 8">
    <name type="scientific">Mugilogobius chulae</name>
    <name type="common">yellowstripe goby</name>
    <dbReference type="NCBI Taxonomy" id="88201"/>
    <lineage>
        <taxon>Eukaryota</taxon>
        <taxon>Metazoa</taxon>
        <taxon>Chordata</taxon>
        <taxon>Craniata</taxon>
        <taxon>Vertebrata</taxon>
        <taxon>Euteleostomi</taxon>
        <taxon>Actinopterygii</taxon>
        <taxon>Neopterygii</taxon>
        <taxon>Teleostei</taxon>
        <taxon>Neoteleostei</taxon>
        <taxon>Acanthomorphata</taxon>
        <taxon>Gobiaria</taxon>
        <taxon>Gobiiformes</taxon>
        <taxon>Gobioidei</taxon>
        <taxon>Gobiidae</taxon>
        <taxon>Gobionellinae</taxon>
        <taxon>Mugilogobius</taxon>
    </lineage>
</organism>
<dbReference type="AlphaFoldDB" id="A0AAW0PDW6"/>
<dbReference type="InterPro" id="IPR057273">
    <property type="entry name" value="Ddi1/2_HDD"/>
</dbReference>
<dbReference type="InterPro" id="IPR033882">
    <property type="entry name" value="DDI1_N"/>
</dbReference>
<dbReference type="GO" id="GO:0004190">
    <property type="term" value="F:aspartic-type endopeptidase activity"/>
    <property type="evidence" value="ECO:0007669"/>
    <property type="project" value="UniProtKB-KW"/>
</dbReference>
<dbReference type="PANTHER" id="PTHR15397:SF3">
    <property type="entry name" value="DNA DAMAGE INDUCIBLE 1 HOMOLOG 2"/>
    <property type="match status" value="1"/>
</dbReference>
<dbReference type="Proteomes" id="UP001460270">
    <property type="component" value="Unassembled WGS sequence"/>
</dbReference>
<evidence type="ECO:0000256" key="2">
    <source>
        <dbReference type="ARBA" id="ARBA00022670"/>
    </source>
</evidence>
<dbReference type="EMBL" id="JBBPFD010000008">
    <property type="protein sequence ID" value="KAK7916537.1"/>
    <property type="molecule type" value="Genomic_DNA"/>
</dbReference>
<dbReference type="SUPFAM" id="SSF54236">
    <property type="entry name" value="Ubiquitin-like"/>
    <property type="match status" value="1"/>
</dbReference>
<name>A0AAW0PDW6_9GOBI</name>
<proteinExistence type="inferred from homology"/>
<evidence type="ECO:0000256" key="3">
    <source>
        <dbReference type="ARBA" id="ARBA00022750"/>
    </source>
</evidence>
<keyword evidence="2" id="KW-0645">Protease</keyword>
<evidence type="ECO:0000313" key="7">
    <source>
        <dbReference type="EMBL" id="KAK7916537.1"/>
    </source>
</evidence>